<dbReference type="Pfam" id="PF26233">
    <property type="entry name" value="NicX"/>
    <property type="match status" value="1"/>
</dbReference>
<keyword evidence="2" id="KW-0645">Protease</keyword>
<protein>
    <submittedName>
        <fullName evidence="2">Aminopeptidase</fullName>
    </submittedName>
</protein>
<dbReference type="InterPro" id="IPR052170">
    <property type="entry name" value="M29_Exopeptidase"/>
</dbReference>
<evidence type="ECO:0000256" key="1">
    <source>
        <dbReference type="ARBA" id="ARBA00022723"/>
    </source>
</evidence>
<reference evidence="3" key="1">
    <citation type="submission" date="2017-11" db="EMBL/GenBank/DDBJ databases">
        <title>Phenotypic and genomic properties of facultatively anaerobic sulfur-reducing natronoarchaea from hypersaline soda lakes.</title>
        <authorList>
            <person name="Sorokin D.Y."/>
            <person name="Kublanov I.V."/>
            <person name="Roman P."/>
            <person name="Sinninghe Damste J.S."/>
            <person name="Golyshin P.N."/>
            <person name="Rojo D."/>
            <person name="Ciordia S."/>
            <person name="Mena M.D.C."/>
            <person name="Ferrer M."/>
            <person name="Messina E."/>
            <person name="Smedile F."/>
            <person name="La Spada G."/>
            <person name="La Cono V."/>
            <person name="Yakimov M.M."/>
        </authorList>
    </citation>
    <scope>NUCLEOTIDE SEQUENCE [LARGE SCALE GENOMIC DNA]</scope>
    <source>
        <strain evidence="3">AArc-Sl</strain>
    </source>
</reference>
<keyword evidence="2" id="KW-0378">Hydrolase</keyword>
<dbReference type="RefSeq" id="WP_119821752.1">
    <property type="nucleotide sequence ID" value="NZ_CP025066.1"/>
</dbReference>
<sequence>MVERLREPAETAVLQCLSLETGESCAVVTDEKRRPIGEALYEVAREVTDEAVLLEYPSGEQHGGEPPAPVAAAMKGADAFLAPTTKSLSHTRARGDACEAGARGATLPGITEEVFVAGLDADYDAIAEACKAVHDRVAGADKVRITSPQGTDLTVEPGDREWLSDTGQIQEPGAFSNLPAGEVFVSPETAEGRYVVDGTMMPHGLLDGRTLEFEVEDGFVTSVSNGEIRTQLETAAESVGRDAYNLAELGIGTNVGVTELVGSVLLDEKAGGTVHLAIGDDAGIGGDIDAPLHLDGILREPTVYADGEEVDLPTSAD</sequence>
<name>A0A343TI81_9EURY</name>
<dbReference type="GO" id="GO:0046872">
    <property type="term" value="F:metal ion binding"/>
    <property type="evidence" value="ECO:0007669"/>
    <property type="project" value="UniProtKB-KW"/>
</dbReference>
<dbReference type="OrthoDB" id="371826at2157"/>
<keyword evidence="2" id="KW-0031">Aminopeptidase</keyword>
<dbReference type="InterPro" id="IPR058739">
    <property type="entry name" value="NicX"/>
</dbReference>
<accession>A0A343TI81</accession>
<dbReference type="AlphaFoldDB" id="A0A343TI81"/>
<dbReference type="KEGG" id="hdf:AArcSl_1169"/>
<dbReference type="PANTHER" id="PTHR34448:SF1">
    <property type="entry name" value="BLL6088 PROTEIN"/>
    <property type="match status" value="1"/>
</dbReference>
<dbReference type="Proteomes" id="UP000263012">
    <property type="component" value="Chromosome"/>
</dbReference>
<dbReference type="GO" id="GO:0006508">
    <property type="term" value="P:proteolysis"/>
    <property type="evidence" value="ECO:0007669"/>
    <property type="project" value="InterPro"/>
</dbReference>
<dbReference type="EMBL" id="CP025066">
    <property type="protein sequence ID" value="AUX08803.1"/>
    <property type="molecule type" value="Genomic_DNA"/>
</dbReference>
<evidence type="ECO:0000313" key="2">
    <source>
        <dbReference type="EMBL" id="AUX08803.1"/>
    </source>
</evidence>
<proteinExistence type="predicted"/>
<keyword evidence="1" id="KW-0479">Metal-binding</keyword>
<organism evidence="2 3">
    <name type="scientific">Halalkaliarchaeum desulfuricum</name>
    <dbReference type="NCBI Taxonomy" id="2055893"/>
    <lineage>
        <taxon>Archaea</taxon>
        <taxon>Methanobacteriati</taxon>
        <taxon>Methanobacteriota</taxon>
        <taxon>Stenosarchaea group</taxon>
        <taxon>Halobacteria</taxon>
        <taxon>Halobacteriales</taxon>
        <taxon>Haloferacaceae</taxon>
        <taxon>Halalkaliarchaeum</taxon>
    </lineage>
</organism>
<evidence type="ECO:0000313" key="3">
    <source>
        <dbReference type="Proteomes" id="UP000263012"/>
    </source>
</evidence>
<dbReference type="SUPFAM" id="SSF144052">
    <property type="entry name" value="Thermophilic metalloprotease-like"/>
    <property type="match status" value="1"/>
</dbReference>
<dbReference type="GO" id="GO:0004177">
    <property type="term" value="F:aminopeptidase activity"/>
    <property type="evidence" value="ECO:0007669"/>
    <property type="project" value="UniProtKB-KW"/>
</dbReference>
<dbReference type="PANTHER" id="PTHR34448">
    <property type="entry name" value="AMINOPEPTIDASE"/>
    <property type="match status" value="1"/>
</dbReference>
<gene>
    <name evidence="2" type="primary">ampS</name>
    <name evidence="2" type="ORF">AArcSl_1169</name>
</gene>
<dbReference type="GeneID" id="37877515"/>
<keyword evidence="3" id="KW-1185">Reference proteome</keyword>